<dbReference type="Gene3D" id="1.25.40.10">
    <property type="entry name" value="Tetratricopeptide repeat domain"/>
    <property type="match status" value="1"/>
</dbReference>
<dbReference type="Proteomes" id="UP000308901">
    <property type="component" value="Unassembled WGS sequence"/>
</dbReference>
<reference evidence="2 3" key="1">
    <citation type="submission" date="2019-05" db="EMBL/GenBank/DDBJ databases">
        <title>Arcobacter sp. nov., isolated from sea sediment.</title>
        <authorList>
            <person name="Kim W."/>
        </authorList>
    </citation>
    <scope>NUCLEOTIDE SEQUENCE [LARGE SCALE GENOMIC DNA]</scope>
    <source>
        <strain evidence="2 3">CAU 1517</strain>
    </source>
</reference>
<protein>
    <recommendedName>
        <fullName evidence="4">Tetratricopeptide repeat protein</fullName>
    </recommendedName>
</protein>
<proteinExistence type="predicted"/>
<dbReference type="EMBL" id="VANU01000005">
    <property type="protein sequence ID" value="TLP36989.1"/>
    <property type="molecule type" value="Genomic_DNA"/>
</dbReference>
<gene>
    <name evidence="2" type="ORF">FDK22_12145</name>
</gene>
<dbReference type="OrthoDB" id="5347221at2"/>
<evidence type="ECO:0000313" key="3">
    <source>
        <dbReference type="Proteomes" id="UP000308901"/>
    </source>
</evidence>
<organism evidence="2 3">
    <name type="scientific">Arcobacter arenosus</name>
    <dbReference type="NCBI Taxonomy" id="2576037"/>
    <lineage>
        <taxon>Bacteria</taxon>
        <taxon>Pseudomonadati</taxon>
        <taxon>Campylobacterota</taxon>
        <taxon>Epsilonproteobacteria</taxon>
        <taxon>Campylobacterales</taxon>
        <taxon>Arcobacteraceae</taxon>
        <taxon>Arcobacter</taxon>
    </lineage>
</organism>
<keyword evidence="1" id="KW-0175">Coiled coil</keyword>
<keyword evidence="3" id="KW-1185">Reference proteome</keyword>
<comment type="caution">
    <text evidence="2">The sequence shown here is derived from an EMBL/GenBank/DDBJ whole genome shotgun (WGS) entry which is preliminary data.</text>
</comment>
<sequence length="665" mass="78215">MKLLIIFILFFSTLLFAKKDFYYGFIDSSGEQISQRRKRAISDGFEIINHARQLAKEGKVDEAYTQIEAFKSQNTIKILDSALIVVYSELALKKKTKRLILEASKELEQAINDSRIYEEDLARAYMVLIELKLNTNKSKDAIYFANIIINNFNNPITKAYGKIYLAKIYKHQRDYGKSINILYKILTETTDVLVATIVADELFDVYILDGKRDEAYELISKVLQKNMDYYADDSFLALEKVNRLTKVGMPEFAVEILEELLRRTNKPSSIEDFKFKLADTYMSMYDRTDKYLLKAKELYKDIINDFPDGVYFEKSKMYLDEIVMREGKIEPAVLATKYQSSEAMQQKVLLQELLNDKAKKKYELILKSKRVYNKISNTIANRFGYDSINAIFDEVNIEMIKNYLRTGKCFLLKDALETSRNETLELLIKDEELKFKFFECMVEAPSEKSYLLIKDTFNSTRDANIYLYLERMAISLGDFEEAENYSNKVEMVDDKEVLSKEFLYKFLLLKQKNDSVSLDRYFNFASKNEDIIENNQDNPMIIDFYYNYYLYLIKNDMKEKAKEILTKLYDKQNALKAYVYSPFTELELAKIEQTNNNNEKALELLLKSIENARRIRPNDLAQTYYSIIKLYEEFGNNIKKDEYINKCKDLENTKDSLYKKMCDEM</sequence>
<evidence type="ECO:0000313" key="2">
    <source>
        <dbReference type="EMBL" id="TLP36989.1"/>
    </source>
</evidence>
<evidence type="ECO:0008006" key="4">
    <source>
        <dbReference type="Google" id="ProtNLM"/>
    </source>
</evidence>
<dbReference type="AlphaFoldDB" id="A0A5R8XZW5"/>
<dbReference type="InterPro" id="IPR011990">
    <property type="entry name" value="TPR-like_helical_dom_sf"/>
</dbReference>
<name>A0A5R8XZW5_9BACT</name>
<evidence type="ECO:0000256" key="1">
    <source>
        <dbReference type="SAM" id="Coils"/>
    </source>
</evidence>
<accession>A0A5R8XZW5</accession>
<dbReference type="RefSeq" id="WP_138153243.1">
    <property type="nucleotide sequence ID" value="NZ_VANU01000005.1"/>
</dbReference>
<feature type="coiled-coil region" evidence="1">
    <location>
        <begin position="93"/>
        <end position="120"/>
    </location>
</feature>